<dbReference type="InterPro" id="IPR016181">
    <property type="entry name" value="Acyl_CoA_acyltransferase"/>
</dbReference>
<sequence length="185" mass="20698">MNSCAQKQSFQIRDARLTEVEQLPAIEISAAQSFMSVPGLTWIATSDAMSADAHRKSIRTGTSWVAVNTMDTPVGFLTASVEHNDVHILEMSVASPWQGYGIGKALLRHLKQWALREKLTGITLTTFQEVPWNAPFYSKMGFVILSNKALDQRLASVLDREHSHGFPKGSRCAMRFDLRRIAHQK</sequence>
<keyword evidence="1" id="KW-0808">Transferase</keyword>
<keyword evidence="2" id="KW-0012">Acyltransferase</keyword>
<gene>
    <name evidence="4" type="ORF">A0U89_04050</name>
</gene>
<dbReference type="AlphaFoldDB" id="A0A1D8US20"/>
<dbReference type="Gene3D" id="3.40.630.30">
    <property type="match status" value="1"/>
</dbReference>
<dbReference type="Pfam" id="PF00583">
    <property type="entry name" value="Acetyltransf_1"/>
    <property type="match status" value="1"/>
</dbReference>
<proteinExistence type="predicted"/>
<dbReference type="PROSITE" id="PS51186">
    <property type="entry name" value="GNAT"/>
    <property type="match status" value="1"/>
</dbReference>
<evidence type="ECO:0000313" key="4">
    <source>
        <dbReference type="EMBL" id="AOX16434.1"/>
    </source>
</evidence>
<dbReference type="PANTHER" id="PTHR43800">
    <property type="entry name" value="PEPTIDYL-LYSINE N-ACETYLTRANSFERASE YJAB"/>
    <property type="match status" value="1"/>
</dbReference>
<dbReference type="STRING" id="153496.A0U89_04050"/>
<accession>A0A1D8US20</accession>
<protein>
    <recommendedName>
        <fullName evidence="3">N-acetyltransferase domain-containing protein</fullName>
    </recommendedName>
</protein>
<dbReference type="CDD" id="cd04301">
    <property type="entry name" value="NAT_SF"/>
    <property type="match status" value="1"/>
</dbReference>
<name>A0A1D8US20_9PROT</name>
<evidence type="ECO:0000256" key="2">
    <source>
        <dbReference type="ARBA" id="ARBA00023315"/>
    </source>
</evidence>
<dbReference type="InterPro" id="IPR000182">
    <property type="entry name" value="GNAT_dom"/>
</dbReference>
<dbReference type="GO" id="GO:0016747">
    <property type="term" value="F:acyltransferase activity, transferring groups other than amino-acyl groups"/>
    <property type="evidence" value="ECO:0007669"/>
    <property type="project" value="InterPro"/>
</dbReference>
<dbReference type="Proteomes" id="UP000179145">
    <property type="component" value="Chromosome"/>
</dbReference>
<evidence type="ECO:0000259" key="3">
    <source>
        <dbReference type="PROSITE" id="PS51186"/>
    </source>
</evidence>
<reference evidence="4 5" key="1">
    <citation type="journal article" date="2016" name="Microb. Cell Fact.">
        <title>Dissection of exopolysaccharide biosynthesis in Kozakia baliensis.</title>
        <authorList>
            <person name="Brandt J.U."/>
            <person name="Jakob F."/>
            <person name="Behr J."/>
            <person name="Geissler A.J."/>
            <person name="Vogel R.F."/>
        </authorList>
    </citation>
    <scope>NUCLEOTIDE SEQUENCE [LARGE SCALE GENOMIC DNA]</scope>
    <source>
        <strain evidence="4 5">DSM 14400</strain>
    </source>
</reference>
<dbReference type="SUPFAM" id="SSF55729">
    <property type="entry name" value="Acyl-CoA N-acyltransferases (Nat)"/>
    <property type="match status" value="1"/>
</dbReference>
<dbReference type="EMBL" id="CP014674">
    <property type="protein sequence ID" value="AOX16434.1"/>
    <property type="molecule type" value="Genomic_DNA"/>
</dbReference>
<evidence type="ECO:0000256" key="1">
    <source>
        <dbReference type="ARBA" id="ARBA00022679"/>
    </source>
</evidence>
<dbReference type="RefSeq" id="WP_070402197.1">
    <property type="nucleotide sequence ID" value="NZ_BJVW01000002.1"/>
</dbReference>
<feature type="domain" description="N-acetyltransferase" evidence="3">
    <location>
        <begin position="10"/>
        <end position="161"/>
    </location>
</feature>
<organism evidence="4 5">
    <name type="scientific">Kozakia baliensis</name>
    <dbReference type="NCBI Taxonomy" id="153496"/>
    <lineage>
        <taxon>Bacteria</taxon>
        <taxon>Pseudomonadati</taxon>
        <taxon>Pseudomonadota</taxon>
        <taxon>Alphaproteobacteria</taxon>
        <taxon>Acetobacterales</taxon>
        <taxon>Acetobacteraceae</taxon>
        <taxon>Kozakia</taxon>
    </lineage>
</organism>
<keyword evidence="5" id="KW-1185">Reference proteome</keyword>
<dbReference type="PANTHER" id="PTHR43800:SF1">
    <property type="entry name" value="PEPTIDYL-LYSINE N-ACETYLTRANSFERASE YJAB"/>
    <property type="match status" value="1"/>
</dbReference>
<evidence type="ECO:0000313" key="5">
    <source>
        <dbReference type="Proteomes" id="UP000179145"/>
    </source>
</evidence>
<dbReference type="OrthoDB" id="572496at2"/>
<dbReference type="KEGG" id="kba:A0U89_04050"/>